<dbReference type="EMBL" id="JAGYPM010000001">
    <property type="protein sequence ID" value="MBS4189318.1"/>
    <property type="molecule type" value="Genomic_DNA"/>
</dbReference>
<sequence>MSSHIVIFQLLMFIFIIGIFFAVFFVVRSLLTKQPSNKDSIEQKLDRIIELLEKEKRN</sequence>
<evidence type="ECO:0000313" key="2">
    <source>
        <dbReference type="EMBL" id="MBS4189318.1"/>
    </source>
</evidence>
<evidence type="ECO:0000256" key="1">
    <source>
        <dbReference type="SAM" id="Phobius"/>
    </source>
</evidence>
<keyword evidence="1" id="KW-0812">Transmembrane</keyword>
<evidence type="ECO:0000313" key="3">
    <source>
        <dbReference type="Proteomes" id="UP000681027"/>
    </source>
</evidence>
<keyword evidence="1" id="KW-0472">Membrane</keyword>
<keyword evidence="1" id="KW-1133">Transmembrane helix</keyword>
<protein>
    <submittedName>
        <fullName evidence="2">DUF4083 family protein</fullName>
    </submittedName>
</protein>
<accession>A0ABS5NQA8</accession>
<reference evidence="2 3" key="1">
    <citation type="submission" date="2021-05" db="EMBL/GenBank/DDBJ databases">
        <title>Novel Bacillus species.</title>
        <authorList>
            <person name="Liu G."/>
        </authorList>
    </citation>
    <scope>NUCLEOTIDE SEQUENCE [LARGE SCALE GENOMIC DNA]</scope>
    <source>
        <strain evidence="2 3">FJAT-49705</strain>
    </source>
</reference>
<dbReference type="InterPro" id="IPR025143">
    <property type="entry name" value="DUF4083"/>
</dbReference>
<feature type="transmembrane region" description="Helical" evidence="1">
    <location>
        <begin position="6"/>
        <end position="27"/>
    </location>
</feature>
<name>A0ABS5NQA8_9BACI</name>
<dbReference type="Proteomes" id="UP000681027">
    <property type="component" value="Unassembled WGS sequence"/>
</dbReference>
<proteinExistence type="predicted"/>
<organism evidence="2 3">
    <name type="scientific">Cytobacillus citreus</name>
    <dbReference type="NCBI Taxonomy" id="2833586"/>
    <lineage>
        <taxon>Bacteria</taxon>
        <taxon>Bacillati</taxon>
        <taxon>Bacillota</taxon>
        <taxon>Bacilli</taxon>
        <taxon>Bacillales</taxon>
        <taxon>Bacillaceae</taxon>
        <taxon>Cytobacillus</taxon>
    </lineage>
</organism>
<comment type="caution">
    <text evidence="2">The sequence shown here is derived from an EMBL/GenBank/DDBJ whole genome shotgun (WGS) entry which is preliminary data.</text>
</comment>
<keyword evidence="3" id="KW-1185">Reference proteome</keyword>
<gene>
    <name evidence="2" type="ORF">KHA94_03660</name>
</gene>
<dbReference type="Pfam" id="PF13314">
    <property type="entry name" value="DUF4083"/>
    <property type="match status" value="1"/>
</dbReference>